<reference evidence="1" key="2">
    <citation type="submission" date="2023-05" db="EMBL/GenBank/DDBJ databases">
        <authorList>
            <consortium name="Lawrence Berkeley National Laboratory"/>
            <person name="Steindorff A."/>
            <person name="Hensen N."/>
            <person name="Bonometti L."/>
            <person name="Westerberg I."/>
            <person name="Brannstrom I.O."/>
            <person name="Guillou S."/>
            <person name="Cros-Aarteil S."/>
            <person name="Calhoun S."/>
            <person name="Haridas S."/>
            <person name="Kuo A."/>
            <person name="Mondo S."/>
            <person name="Pangilinan J."/>
            <person name="Riley R."/>
            <person name="Labutti K."/>
            <person name="Andreopoulos B."/>
            <person name="Lipzen A."/>
            <person name="Chen C."/>
            <person name="Yanf M."/>
            <person name="Daum C."/>
            <person name="Ng V."/>
            <person name="Clum A."/>
            <person name="Ohm R."/>
            <person name="Martin F."/>
            <person name="Silar P."/>
            <person name="Natvig D."/>
            <person name="Lalanne C."/>
            <person name="Gautier V."/>
            <person name="Ament-Velasquez S.L."/>
            <person name="Kruys A."/>
            <person name="Hutchinson M.I."/>
            <person name="Powell A.J."/>
            <person name="Barry K."/>
            <person name="Miller A.N."/>
            <person name="Grigoriev I.V."/>
            <person name="Debuchy R."/>
            <person name="Gladieux P."/>
            <person name="Thoren M.H."/>
            <person name="Johannesson H."/>
        </authorList>
    </citation>
    <scope>NUCLEOTIDE SEQUENCE</scope>
    <source>
        <strain evidence="1">CBS 359.72</strain>
    </source>
</reference>
<reference evidence="1" key="1">
    <citation type="journal article" date="2023" name="Mol. Phylogenet. Evol.">
        <title>Genome-scale phylogeny and comparative genomics of the fungal order Sordariales.</title>
        <authorList>
            <person name="Hensen N."/>
            <person name="Bonometti L."/>
            <person name="Westerberg I."/>
            <person name="Brannstrom I.O."/>
            <person name="Guillou S."/>
            <person name="Cros-Aarteil S."/>
            <person name="Calhoun S."/>
            <person name="Haridas S."/>
            <person name="Kuo A."/>
            <person name="Mondo S."/>
            <person name="Pangilinan J."/>
            <person name="Riley R."/>
            <person name="LaButti K."/>
            <person name="Andreopoulos B."/>
            <person name="Lipzen A."/>
            <person name="Chen C."/>
            <person name="Yan M."/>
            <person name="Daum C."/>
            <person name="Ng V."/>
            <person name="Clum A."/>
            <person name="Steindorff A."/>
            <person name="Ohm R.A."/>
            <person name="Martin F."/>
            <person name="Silar P."/>
            <person name="Natvig D.O."/>
            <person name="Lalanne C."/>
            <person name="Gautier V."/>
            <person name="Ament-Velasquez S.L."/>
            <person name="Kruys A."/>
            <person name="Hutchinson M.I."/>
            <person name="Powell A.J."/>
            <person name="Barry K."/>
            <person name="Miller A.N."/>
            <person name="Grigoriev I.V."/>
            <person name="Debuchy R."/>
            <person name="Gladieux P."/>
            <person name="Hiltunen Thoren M."/>
            <person name="Johannesson H."/>
        </authorList>
    </citation>
    <scope>NUCLEOTIDE SEQUENCE</scope>
    <source>
        <strain evidence="1">CBS 359.72</strain>
    </source>
</reference>
<evidence type="ECO:0008006" key="3">
    <source>
        <dbReference type="Google" id="ProtNLM"/>
    </source>
</evidence>
<proteinExistence type="predicted"/>
<name>A0AAN7CNX7_9PEZI</name>
<organism evidence="1 2">
    <name type="scientific">Corynascus novoguineensis</name>
    <dbReference type="NCBI Taxonomy" id="1126955"/>
    <lineage>
        <taxon>Eukaryota</taxon>
        <taxon>Fungi</taxon>
        <taxon>Dikarya</taxon>
        <taxon>Ascomycota</taxon>
        <taxon>Pezizomycotina</taxon>
        <taxon>Sordariomycetes</taxon>
        <taxon>Sordariomycetidae</taxon>
        <taxon>Sordariales</taxon>
        <taxon>Chaetomiaceae</taxon>
        <taxon>Corynascus</taxon>
    </lineage>
</organism>
<comment type="caution">
    <text evidence="1">The sequence shown here is derived from an EMBL/GenBank/DDBJ whole genome shotgun (WGS) entry which is preliminary data.</text>
</comment>
<gene>
    <name evidence="1" type="ORF">C7999DRAFT_17539</name>
</gene>
<evidence type="ECO:0000313" key="1">
    <source>
        <dbReference type="EMBL" id="KAK4244178.1"/>
    </source>
</evidence>
<dbReference type="AlphaFoldDB" id="A0AAN7CNX7"/>
<protein>
    <recommendedName>
        <fullName evidence="3">F-box domain-containing protein</fullName>
    </recommendedName>
</protein>
<accession>A0AAN7CNX7</accession>
<dbReference type="Proteomes" id="UP001303647">
    <property type="component" value="Unassembled WGS sequence"/>
</dbReference>
<evidence type="ECO:0000313" key="2">
    <source>
        <dbReference type="Proteomes" id="UP001303647"/>
    </source>
</evidence>
<keyword evidence="2" id="KW-1185">Reference proteome</keyword>
<dbReference type="EMBL" id="MU857753">
    <property type="protein sequence ID" value="KAK4244178.1"/>
    <property type="molecule type" value="Genomic_DNA"/>
</dbReference>
<sequence length="426" mass="49099">MEVPEAIPQLSSAPTSLEELPFEIHRLILSQAPTFDALRALVHASPQLHCVYVQNRLPILRNFVRQTFDGFLVDAHAAYLSGTDEFQQSRSDSTLWAFVDTYRLATVAWSDLLIHPPLEHLIQLIRFYRSVVEPLTERYATWALTALSSSPEIHPLSSIERQRIQRALYRLQVFCNLCGSRGKGHSAPVYIEDPVDRLRVLGLFPAWQIEEILCIHAFAKDICGGIFYQVAWDLDELRNPRYRHIDMTSVNENLLLFSSPGCRKLTLSYVSLDSVLRQGLILLSTMLKTVDHEELVEVVRQGILAAQWSESYYNWIDEAVEDGPQVTRRENWYSDEDAAQDRRRKTPFGGIDTPDLPPLAWVTFWRGEASNIFGWCIPGTFRRWGYVMWDAVRLEASGAMEYMELESRLNYWDPREDNYLTEDPNA</sequence>